<feature type="signal peptide" evidence="1">
    <location>
        <begin position="1"/>
        <end position="17"/>
    </location>
</feature>
<dbReference type="AlphaFoldDB" id="A0A0B6ZBV5"/>
<accession>A0A0B6ZBV5</accession>
<sequence>NMFLYAILLVLPALIMATTPEQEMYLEDYYTKLDRNGDMVITKDENKDVFDMGCDKNFDQKVTKDEFLECARPMIENAK</sequence>
<reference evidence="3" key="1">
    <citation type="submission" date="2014-12" db="EMBL/GenBank/DDBJ databases">
        <title>Insight into the proteome of Arion vulgaris.</title>
        <authorList>
            <person name="Aradska J."/>
            <person name="Bulat T."/>
            <person name="Smidak R."/>
            <person name="Sarate P."/>
            <person name="Gangsoo J."/>
            <person name="Sialana F."/>
            <person name="Bilban M."/>
            <person name="Lubec G."/>
        </authorList>
    </citation>
    <scope>NUCLEOTIDE SEQUENCE</scope>
    <source>
        <tissue evidence="3">Skin</tissue>
    </source>
</reference>
<dbReference type="PROSITE" id="PS50222">
    <property type="entry name" value="EF_HAND_2"/>
    <property type="match status" value="1"/>
</dbReference>
<feature type="domain" description="EF-hand" evidence="2">
    <location>
        <begin position="21"/>
        <end position="56"/>
    </location>
</feature>
<evidence type="ECO:0000256" key="1">
    <source>
        <dbReference type="SAM" id="SignalP"/>
    </source>
</evidence>
<feature type="non-terminal residue" evidence="3">
    <location>
        <position position="1"/>
    </location>
</feature>
<dbReference type="EMBL" id="HACG01018526">
    <property type="protein sequence ID" value="CEK65391.1"/>
    <property type="molecule type" value="Transcribed_RNA"/>
</dbReference>
<evidence type="ECO:0000313" key="3">
    <source>
        <dbReference type="EMBL" id="CEK65391.1"/>
    </source>
</evidence>
<gene>
    <name evidence="3" type="primary">ORF54873</name>
</gene>
<protein>
    <recommendedName>
        <fullName evidence="2">EF-hand domain-containing protein</fullName>
    </recommendedName>
</protein>
<evidence type="ECO:0000259" key="2">
    <source>
        <dbReference type="PROSITE" id="PS50222"/>
    </source>
</evidence>
<proteinExistence type="predicted"/>
<keyword evidence="1" id="KW-0732">Signal</keyword>
<feature type="chain" id="PRO_5002110733" description="EF-hand domain-containing protein" evidence="1">
    <location>
        <begin position="18"/>
        <end position="79"/>
    </location>
</feature>
<organism evidence="3">
    <name type="scientific">Arion vulgaris</name>
    <dbReference type="NCBI Taxonomy" id="1028688"/>
    <lineage>
        <taxon>Eukaryota</taxon>
        <taxon>Metazoa</taxon>
        <taxon>Spiralia</taxon>
        <taxon>Lophotrochozoa</taxon>
        <taxon>Mollusca</taxon>
        <taxon>Gastropoda</taxon>
        <taxon>Heterobranchia</taxon>
        <taxon>Euthyneura</taxon>
        <taxon>Panpulmonata</taxon>
        <taxon>Eupulmonata</taxon>
        <taxon>Stylommatophora</taxon>
        <taxon>Helicina</taxon>
        <taxon>Arionoidea</taxon>
        <taxon>Arionidae</taxon>
        <taxon>Arion</taxon>
    </lineage>
</organism>
<dbReference type="InterPro" id="IPR002048">
    <property type="entry name" value="EF_hand_dom"/>
</dbReference>
<dbReference type="Gene3D" id="1.10.238.10">
    <property type="entry name" value="EF-hand"/>
    <property type="match status" value="1"/>
</dbReference>
<dbReference type="InterPro" id="IPR011992">
    <property type="entry name" value="EF-hand-dom_pair"/>
</dbReference>
<name>A0A0B6ZBV5_9EUPU</name>
<dbReference type="GO" id="GO:0005509">
    <property type="term" value="F:calcium ion binding"/>
    <property type="evidence" value="ECO:0007669"/>
    <property type="project" value="InterPro"/>
</dbReference>
<dbReference type="SUPFAM" id="SSF47473">
    <property type="entry name" value="EF-hand"/>
    <property type="match status" value="1"/>
</dbReference>